<dbReference type="Pfam" id="PF12146">
    <property type="entry name" value="Hydrolase_4"/>
    <property type="match status" value="1"/>
</dbReference>
<dbReference type="Gene3D" id="3.40.50.1820">
    <property type="entry name" value="alpha/beta hydrolase"/>
    <property type="match status" value="1"/>
</dbReference>
<keyword evidence="3" id="KW-1185">Reference proteome</keyword>
<name>A0ABN0X3B2_9LACT</name>
<accession>A0ABN0X3B2</accession>
<dbReference type="InterPro" id="IPR029058">
    <property type="entry name" value="AB_hydrolase_fold"/>
</dbReference>
<dbReference type="InterPro" id="IPR022742">
    <property type="entry name" value="Hydrolase_4"/>
</dbReference>
<keyword evidence="2" id="KW-0378">Hydrolase</keyword>
<organism evidence="2 3">
    <name type="scientific">Alkalibacterium iburiense</name>
    <dbReference type="NCBI Taxonomy" id="290589"/>
    <lineage>
        <taxon>Bacteria</taxon>
        <taxon>Bacillati</taxon>
        <taxon>Bacillota</taxon>
        <taxon>Bacilli</taxon>
        <taxon>Lactobacillales</taxon>
        <taxon>Carnobacteriaceae</taxon>
        <taxon>Alkalibacterium</taxon>
    </lineage>
</organism>
<evidence type="ECO:0000313" key="3">
    <source>
        <dbReference type="Proteomes" id="UP001501166"/>
    </source>
</evidence>
<dbReference type="SUPFAM" id="SSF53474">
    <property type="entry name" value="alpha/beta-Hydrolases"/>
    <property type="match status" value="1"/>
</dbReference>
<dbReference type="InterPro" id="IPR051044">
    <property type="entry name" value="MAG_DAG_Lipase"/>
</dbReference>
<sequence>MNKKDLFYENGSRAVLLFHAFTSNSKDMLSLGRALERAGYTVYAPVFSGHGTGDPDDIFDYDMSDWVQDGREALAFLREKGYEEIAIFGLSLGGIVATTLLLEEEVKGGGIFASPVIAKYSSNVPENFMIWYESMKKQEGYSKEEIAGLKTSAEVKLQTVLDSINEHVSSIEGSYSRLDKKIFIAQGDKDEMIDKQSAVDFKDALTQADVDFHWYDNAPHVLTTGRIGKELQVDVLSFLSSLDWNGG</sequence>
<dbReference type="PANTHER" id="PTHR11614">
    <property type="entry name" value="PHOSPHOLIPASE-RELATED"/>
    <property type="match status" value="1"/>
</dbReference>
<dbReference type="Proteomes" id="UP001501166">
    <property type="component" value="Unassembled WGS sequence"/>
</dbReference>
<dbReference type="InterPro" id="IPR012354">
    <property type="entry name" value="Esterase_lipase"/>
</dbReference>
<evidence type="ECO:0000259" key="1">
    <source>
        <dbReference type="Pfam" id="PF12146"/>
    </source>
</evidence>
<dbReference type="RefSeq" id="WP_343753427.1">
    <property type="nucleotide sequence ID" value="NZ_BAAACW010000022.1"/>
</dbReference>
<reference evidence="2 3" key="1">
    <citation type="journal article" date="2019" name="Int. J. Syst. Evol. Microbiol.">
        <title>The Global Catalogue of Microorganisms (GCM) 10K type strain sequencing project: providing services to taxonomists for standard genome sequencing and annotation.</title>
        <authorList>
            <consortium name="The Broad Institute Genomics Platform"/>
            <consortium name="The Broad Institute Genome Sequencing Center for Infectious Disease"/>
            <person name="Wu L."/>
            <person name="Ma J."/>
        </authorList>
    </citation>
    <scope>NUCLEOTIDE SEQUENCE [LARGE SCALE GENOMIC DNA]</scope>
    <source>
        <strain evidence="2 3">JCM 12662</strain>
    </source>
</reference>
<evidence type="ECO:0000313" key="2">
    <source>
        <dbReference type="EMBL" id="GAA0353918.1"/>
    </source>
</evidence>
<feature type="domain" description="Serine aminopeptidase S33" evidence="1">
    <location>
        <begin position="13"/>
        <end position="222"/>
    </location>
</feature>
<dbReference type="GO" id="GO:0016787">
    <property type="term" value="F:hydrolase activity"/>
    <property type="evidence" value="ECO:0007669"/>
    <property type="project" value="UniProtKB-KW"/>
</dbReference>
<protein>
    <submittedName>
        <fullName evidence="2">Alpha/beta fold hydrolase</fullName>
    </submittedName>
</protein>
<dbReference type="PIRSF" id="PIRSF017388">
    <property type="entry name" value="Esterase_lipase"/>
    <property type="match status" value="1"/>
</dbReference>
<gene>
    <name evidence="2" type="ORF">GCM10008932_03700</name>
</gene>
<comment type="caution">
    <text evidence="2">The sequence shown here is derived from an EMBL/GenBank/DDBJ whole genome shotgun (WGS) entry which is preliminary data.</text>
</comment>
<proteinExistence type="predicted"/>
<dbReference type="EMBL" id="BAAACW010000022">
    <property type="protein sequence ID" value="GAA0353918.1"/>
    <property type="molecule type" value="Genomic_DNA"/>
</dbReference>